<evidence type="ECO:0000313" key="1">
    <source>
        <dbReference type="EMBL" id="MBX10867.1"/>
    </source>
</evidence>
<reference evidence="1" key="1">
    <citation type="submission" date="2018-02" db="EMBL/GenBank/DDBJ databases">
        <title>Rhizophora mucronata_Transcriptome.</title>
        <authorList>
            <person name="Meera S.P."/>
            <person name="Sreeshan A."/>
            <person name="Augustine A."/>
        </authorList>
    </citation>
    <scope>NUCLEOTIDE SEQUENCE</scope>
    <source>
        <tissue evidence="1">Leaf</tissue>
    </source>
</reference>
<organism evidence="1">
    <name type="scientific">Rhizophora mucronata</name>
    <name type="common">Asiatic mangrove</name>
    <dbReference type="NCBI Taxonomy" id="61149"/>
    <lineage>
        <taxon>Eukaryota</taxon>
        <taxon>Viridiplantae</taxon>
        <taxon>Streptophyta</taxon>
        <taxon>Embryophyta</taxon>
        <taxon>Tracheophyta</taxon>
        <taxon>Spermatophyta</taxon>
        <taxon>Magnoliopsida</taxon>
        <taxon>eudicotyledons</taxon>
        <taxon>Gunneridae</taxon>
        <taxon>Pentapetalae</taxon>
        <taxon>rosids</taxon>
        <taxon>fabids</taxon>
        <taxon>Malpighiales</taxon>
        <taxon>Rhizophoraceae</taxon>
        <taxon>Rhizophora</taxon>
    </lineage>
</organism>
<sequence>MQSIELLNCLTYSNLSVIFIHFHLLGLYCSNDKEGKDFPFGGRGSASVIWFSCGGNVHIDDHV</sequence>
<accession>A0A2P2KYR2</accession>
<protein>
    <submittedName>
        <fullName evidence="1">SKP1-like protein 21 isoform X5</fullName>
    </submittedName>
</protein>
<dbReference type="EMBL" id="GGEC01030379">
    <property type="protein sequence ID" value="MBX10863.1"/>
    <property type="molecule type" value="Transcribed_RNA"/>
</dbReference>
<proteinExistence type="predicted"/>
<name>A0A2P2KYR2_RHIMU</name>
<dbReference type="EMBL" id="GGEC01030383">
    <property type="protein sequence ID" value="MBX10867.1"/>
    <property type="molecule type" value="Transcribed_RNA"/>
</dbReference>
<dbReference type="AlphaFoldDB" id="A0A2P2KYR2"/>